<name>A0A7Z9BP49_9CYAN</name>
<dbReference type="OrthoDB" id="9816589at2"/>
<feature type="chain" id="PRO_5030948671" description="Rhamnogalacturonan lyase family 11 C-terminal domain-containing protein" evidence="1">
    <location>
        <begin position="21"/>
        <end position="488"/>
    </location>
</feature>
<keyword evidence="4" id="KW-1185">Reference proteome</keyword>
<proteinExistence type="predicted"/>
<evidence type="ECO:0000313" key="4">
    <source>
        <dbReference type="Proteomes" id="UP000184550"/>
    </source>
</evidence>
<dbReference type="AlphaFoldDB" id="A0A7Z9BP49"/>
<dbReference type="RefSeq" id="WP_083620043.1">
    <property type="nucleotide sequence ID" value="NZ_LR734863.1"/>
</dbReference>
<feature type="domain" description="Rhamnogalacturonan lyase family 11 C-terminal" evidence="2">
    <location>
        <begin position="226"/>
        <end position="479"/>
    </location>
</feature>
<evidence type="ECO:0000259" key="2">
    <source>
        <dbReference type="Pfam" id="PF21348"/>
    </source>
</evidence>
<gene>
    <name evidence="3" type="ORF">PL8927_520038</name>
</gene>
<comment type="caution">
    <text evidence="3">The sequence shown here is derived from an EMBL/GenBank/DDBJ whole genome shotgun (WGS) entry which is preliminary data.</text>
</comment>
<dbReference type="PANTHER" id="PTHR43118:SF1">
    <property type="entry name" value="RHAMNOGALACTURONAN LYASE (EUROFUNG)"/>
    <property type="match status" value="1"/>
</dbReference>
<keyword evidence="1" id="KW-0732">Signal</keyword>
<accession>A0A7Z9BP49</accession>
<evidence type="ECO:0000256" key="1">
    <source>
        <dbReference type="SAM" id="SignalP"/>
    </source>
</evidence>
<dbReference type="SUPFAM" id="SSF69318">
    <property type="entry name" value="Integrin alpha N-terminal domain"/>
    <property type="match status" value="1"/>
</dbReference>
<evidence type="ECO:0000313" key="3">
    <source>
        <dbReference type="EMBL" id="VXD16124.1"/>
    </source>
</evidence>
<organism evidence="3 4">
    <name type="scientific">Planktothrix serta PCC 8927</name>
    <dbReference type="NCBI Taxonomy" id="671068"/>
    <lineage>
        <taxon>Bacteria</taxon>
        <taxon>Bacillati</taxon>
        <taxon>Cyanobacteriota</taxon>
        <taxon>Cyanophyceae</taxon>
        <taxon>Oscillatoriophycideae</taxon>
        <taxon>Oscillatoriales</taxon>
        <taxon>Microcoleaceae</taxon>
        <taxon>Planktothrix</taxon>
    </lineage>
</organism>
<dbReference type="EMBL" id="CZCU02000127">
    <property type="protein sequence ID" value="VXD16124.1"/>
    <property type="molecule type" value="Genomic_DNA"/>
</dbReference>
<feature type="signal peptide" evidence="1">
    <location>
        <begin position="1"/>
        <end position="20"/>
    </location>
</feature>
<protein>
    <recommendedName>
        <fullName evidence="2">Rhamnogalacturonan lyase family 11 C-terminal domain-containing protein</fullName>
    </recommendedName>
</protein>
<dbReference type="Proteomes" id="UP000184550">
    <property type="component" value="Unassembled WGS sequence"/>
</dbReference>
<dbReference type="InterPro" id="IPR049366">
    <property type="entry name" value="RGL11_C"/>
</dbReference>
<reference evidence="3" key="1">
    <citation type="submission" date="2019-10" db="EMBL/GenBank/DDBJ databases">
        <authorList>
            <consortium name="Genoscope - CEA"/>
            <person name="William W."/>
        </authorList>
    </citation>
    <scope>NUCLEOTIDE SEQUENCE [LARGE SCALE GENOMIC DNA]</scope>
    <source>
        <strain evidence="3">BBR_PRJEB10992</strain>
    </source>
</reference>
<dbReference type="InterPro" id="IPR028994">
    <property type="entry name" value="Integrin_alpha_N"/>
</dbReference>
<dbReference type="InterPro" id="IPR034641">
    <property type="entry name" value="RGL11"/>
</dbReference>
<sequence length="488" mass="55074">MNKTLSLFSLSLVLASLNWGCGEASSSQQESLSNSNPNVKVIPLDFSMKPDDQGGLITVDVNNNNQKDFIITQSRSNLVGQKQGLIHVYDHSGQKLWEKSANVQLTRQSESQGLPGLHAPGVQAADVNGDGKIEVLFLTTDKRLQIVEGATGQTIREIQLTSPDKTDRWEHLVIANFRGKGDRDLLLQATENDKYRMGRYIAAYSIDDLLKTDNPQPLWTRDDFVANAHNGARVGDLDGDGLDEVLGGTLISPKGDILFSVPRKGHLDSIFIADVRPDIPGLEVVALEEGGEKKENAQDSNRLKRNRVFLYNTKGLIWETDYKNWEPQNAALGDFDPSRPGLEIWCRSRFDTDQKPFVFDAKGQLISNYEFSKIAPEGWTQKGVEVIFPIDWTGEAKQLVAAKERHEQGDVAIFDPLNGEYQIQFPEKAYRLYVADVSGDWREELIVLSTQELRIYYNPEPNPNPKRASLWEQNRYRRSKMTWNYYSP</sequence>
<dbReference type="Pfam" id="PF21348">
    <property type="entry name" value="RGL11_C"/>
    <property type="match status" value="1"/>
</dbReference>
<dbReference type="PANTHER" id="PTHR43118">
    <property type="entry name" value="RHAMNOGALACTURONAN LYASE (EUROFUNG)"/>
    <property type="match status" value="1"/>
</dbReference>
<dbReference type="Gene3D" id="2.130.10.130">
    <property type="entry name" value="Integrin alpha, N-terminal"/>
    <property type="match status" value="1"/>
</dbReference>